<comment type="caution">
    <text evidence="1">The sequence shown here is derived from an EMBL/GenBank/DDBJ whole genome shotgun (WGS) entry which is preliminary data.</text>
</comment>
<dbReference type="EMBL" id="JAENHL010000008">
    <property type="protein sequence ID" value="MBK1869269.1"/>
    <property type="molecule type" value="Genomic_DNA"/>
</dbReference>
<organism evidence="1 2">
    <name type="scientific">Taklimakanibacter albus</name>
    <dbReference type="NCBI Taxonomy" id="2800327"/>
    <lineage>
        <taxon>Bacteria</taxon>
        <taxon>Pseudomonadati</taxon>
        <taxon>Pseudomonadota</taxon>
        <taxon>Alphaproteobacteria</taxon>
        <taxon>Hyphomicrobiales</taxon>
        <taxon>Aestuariivirgaceae</taxon>
        <taxon>Taklimakanibacter</taxon>
    </lineage>
</organism>
<evidence type="ECO:0000313" key="2">
    <source>
        <dbReference type="Proteomes" id="UP000616151"/>
    </source>
</evidence>
<proteinExistence type="predicted"/>
<reference evidence="1" key="1">
    <citation type="submission" date="2021-01" db="EMBL/GenBank/DDBJ databases">
        <authorList>
            <person name="Sun Q."/>
        </authorList>
    </citation>
    <scope>NUCLEOTIDE SEQUENCE</scope>
    <source>
        <strain evidence="1">YIM B02566</strain>
    </source>
</reference>
<protein>
    <submittedName>
        <fullName evidence="1">Aspartate/glutamate racemase family protein</fullName>
    </submittedName>
</protein>
<name>A0ACC5R9D4_9HYPH</name>
<dbReference type="Proteomes" id="UP000616151">
    <property type="component" value="Unassembled WGS sequence"/>
</dbReference>
<accession>A0ACC5R9D4</accession>
<keyword evidence="2" id="KW-1185">Reference proteome</keyword>
<evidence type="ECO:0000313" key="1">
    <source>
        <dbReference type="EMBL" id="MBK1869269.1"/>
    </source>
</evidence>
<sequence>MDHSWPLFPAAYDDGIGAILSIGVIALAEDRAGVWDFEQFLKDVPGIGVFSTRVPMSADVTPQSLAAMGEHLGFAARTLLPGSPLDAIAFSCTSGTVAIGLDKVHATISAARPGIPVSTPIEAGLAALRKLGTSRIALLTPYRPATADLVANFFEEHGLSIAARLTFALAGDLDMNRVSADCLIKAARACLAQAPDSEALFISCTGLRTSPLIQRLEDEIRIPVITSNQALAWHCLRIAGNTRKITGHGRLLSEH</sequence>
<gene>
    <name evidence="1" type="ORF">JHL16_23110</name>
</gene>